<keyword evidence="3" id="KW-1185">Reference proteome</keyword>
<protein>
    <recommendedName>
        <fullName evidence="4">PiggyBac transposable element-derived protein domain-containing protein</fullName>
    </recommendedName>
</protein>
<accession>A0AAV0WUH5</accession>
<sequence length="155" mass="17786">MNLNDDIIKQHLIDSHFELSDSDSELNVDDTDNDPVFNNLPLSTSRNQDVREKTPLSTSATTPLRTWRPDDNDIKDYPFNPKSDIIGINPDLFDVLLNGTPLDFFKLIVSDDIIIKIVEEIQNWLGLVLWMGLVEMLEIEMYWSNSTLFSTSLVK</sequence>
<dbReference type="AlphaFoldDB" id="A0AAV0WUH5"/>
<evidence type="ECO:0000256" key="1">
    <source>
        <dbReference type="SAM" id="MobiDB-lite"/>
    </source>
</evidence>
<dbReference type="Proteomes" id="UP001160148">
    <property type="component" value="Unassembled WGS sequence"/>
</dbReference>
<evidence type="ECO:0008006" key="4">
    <source>
        <dbReference type="Google" id="ProtNLM"/>
    </source>
</evidence>
<feature type="compositionally biased region" description="Polar residues" evidence="1">
    <location>
        <begin position="55"/>
        <end position="64"/>
    </location>
</feature>
<comment type="caution">
    <text evidence="2">The sequence shown here is derived from an EMBL/GenBank/DDBJ whole genome shotgun (WGS) entry which is preliminary data.</text>
</comment>
<dbReference type="EMBL" id="CARXXK010000002">
    <property type="protein sequence ID" value="CAI6359476.1"/>
    <property type="molecule type" value="Genomic_DNA"/>
</dbReference>
<organism evidence="2 3">
    <name type="scientific">Macrosiphum euphorbiae</name>
    <name type="common">potato aphid</name>
    <dbReference type="NCBI Taxonomy" id="13131"/>
    <lineage>
        <taxon>Eukaryota</taxon>
        <taxon>Metazoa</taxon>
        <taxon>Ecdysozoa</taxon>
        <taxon>Arthropoda</taxon>
        <taxon>Hexapoda</taxon>
        <taxon>Insecta</taxon>
        <taxon>Pterygota</taxon>
        <taxon>Neoptera</taxon>
        <taxon>Paraneoptera</taxon>
        <taxon>Hemiptera</taxon>
        <taxon>Sternorrhyncha</taxon>
        <taxon>Aphidomorpha</taxon>
        <taxon>Aphidoidea</taxon>
        <taxon>Aphididae</taxon>
        <taxon>Macrosiphini</taxon>
        <taxon>Macrosiphum</taxon>
    </lineage>
</organism>
<evidence type="ECO:0000313" key="2">
    <source>
        <dbReference type="EMBL" id="CAI6359476.1"/>
    </source>
</evidence>
<feature type="region of interest" description="Disordered" evidence="1">
    <location>
        <begin position="23"/>
        <end position="67"/>
    </location>
</feature>
<feature type="compositionally biased region" description="Acidic residues" evidence="1">
    <location>
        <begin position="23"/>
        <end position="33"/>
    </location>
</feature>
<reference evidence="2 3" key="1">
    <citation type="submission" date="2023-01" db="EMBL/GenBank/DDBJ databases">
        <authorList>
            <person name="Whitehead M."/>
        </authorList>
    </citation>
    <scope>NUCLEOTIDE SEQUENCE [LARGE SCALE GENOMIC DNA]</scope>
</reference>
<name>A0AAV0WUH5_9HEMI</name>
<proteinExistence type="predicted"/>
<gene>
    <name evidence="2" type="ORF">MEUPH1_LOCUS14882</name>
</gene>
<evidence type="ECO:0000313" key="3">
    <source>
        <dbReference type="Proteomes" id="UP001160148"/>
    </source>
</evidence>